<dbReference type="Gene3D" id="3.40.50.880">
    <property type="match status" value="1"/>
</dbReference>
<dbReference type="Proteomes" id="UP000228502">
    <property type="component" value="Unassembled WGS sequence"/>
</dbReference>
<keyword evidence="5 10" id="KW-0315">Glutamine amidotransferase</keyword>
<dbReference type="InterPro" id="IPR017926">
    <property type="entry name" value="GATASE"/>
</dbReference>
<dbReference type="SMR" id="A0A2G7I0W6"/>
<keyword evidence="4 10" id="KW-0378">Hydrolase</keyword>
<keyword evidence="7 10" id="KW-0456">Lyase</keyword>
<dbReference type="PANTHER" id="PTHR42701">
    <property type="entry name" value="IMIDAZOLE GLYCEROL PHOSPHATE SYNTHASE SUBUNIT HISH"/>
    <property type="match status" value="1"/>
</dbReference>
<feature type="active site" evidence="10 11">
    <location>
        <position position="169"/>
    </location>
</feature>
<dbReference type="Pfam" id="PF00117">
    <property type="entry name" value="GATase"/>
    <property type="match status" value="1"/>
</dbReference>
<dbReference type="InterPro" id="IPR010139">
    <property type="entry name" value="Imidazole-glycPsynth_HisH"/>
</dbReference>
<dbReference type="EMBL" id="JADPYN010000027">
    <property type="protein sequence ID" value="MBF9304548.1"/>
    <property type="molecule type" value="Genomic_DNA"/>
</dbReference>
<dbReference type="GO" id="GO:0000107">
    <property type="term" value="F:imidazoleglycerol-phosphate synthase activity"/>
    <property type="evidence" value="ECO:0007669"/>
    <property type="project" value="UniProtKB-UniRule"/>
</dbReference>
<dbReference type="EMBL" id="PEJG01000002">
    <property type="protein sequence ID" value="PIH11001.1"/>
    <property type="molecule type" value="Genomic_DNA"/>
</dbReference>
<evidence type="ECO:0000256" key="8">
    <source>
        <dbReference type="ARBA" id="ARBA00047838"/>
    </source>
</evidence>
<evidence type="ECO:0000256" key="11">
    <source>
        <dbReference type="PIRSR" id="PIRSR000495-1"/>
    </source>
</evidence>
<dbReference type="GO" id="GO:0005737">
    <property type="term" value="C:cytoplasm"/>
    <property type="evidence" value="ECO:0007669"/>
    <property type="project" value="UniProtKB-SubCell"/>
</dbReference>
<evidence type="ECO:0000313" key="13">
    <source>
        <dbReference type="EMBL" id="MBF9304548.1"/>
    </source>
</evidence>
<feature type="active site" evidence="10 11">
    <location>
        <position position="171"/>
    </location>
</feature>
<dbReference type="GO" id="GO:0000105">
    <property type="term" value="P:L-histidine biosynthetic process"/>
    <property type="evidence" value="ECO:0007669"/>
    <property type="project" value="UniProtKB-UniRule"/>
</dbReference>
<comment type="catalytic activity">
    <reaction evidence="9 10">
        <text>L-glutamine + H2O = L-glutamate + NH4(+)</text>
        <dbReference type="Rhea" id="RHEA:15889"/>
        <dbReference type="ChEBI" id="CHEBI:15377"/>
        <dbReference type="ChEBI" id="CHEBI:28938"/>
        <dbReference type="ChEBI" id="CHEBI:29985"/>
        <dbReference type="ChEBI" id="CHEBI:58359"/>
        <dbReference type="EC" id="3.5.1.2"/>
    </reaction>
</comment>
<name>A0A2G7I0W6_STAEP</name>
<comment type="subunit">
    <text evidence="2 10">Heterodimer of HisH and HisF.</text>
</comment>
<dbReference type="SUPFAM" id="SSF52317">
    <property type="entry name" value="Class I glutamine amidotransferase-like"/>
    <property type="match status" value="1"/>
</dbReference>
<comment type="caution">
    <text evidence="13">The sequence shown here is derived from an EMBL/GenBank/DDBJ whole genome shotgun (WGS) entry which is preliminary data.</text>
</comment>
<feature type="active site" description="Nucleophile" evidence="10 11">
    <location>
        <position position="77"/>
    </location>
</feature>
<dbReference type="PANTHER" id="PTHR42701:SF1">
    <property type="entry name" value="IMIDAZOLE GLYCEROL PHOSPHATE SYNTHASE SUBUNIT HISH"/>
    <property type="match status" value="1"/>
</dbReference>
<dbReference type="GO" id="GO:0016829">
    <property type="term" value="F:lyase activity"/>
    <property type="evidence" value="ECO:0007669"/>
    <property type="project" value="UniProtKB-KW"/>
</dbReference>
<keyword evidence="3 10" id="KW-0028">Amino-acid biosynthesis</keyword>
<evidence type="ECO:0000256" key="7">
    <source>
        <dbReference type="ARBA" id="ARBA00023239"/>
    </source>
</evidence>
<evidence type="ECO:0000256" key="5">
    <source>
        <dbReference type="ARBA" id="ARBA00022962"/>
    </source>
</evidence>
<dbReference type="GO" id="GO:0004359">
    <property type="term" value="F:glutaminase activity"/>
    <property type="evidence" value="ECO:0007669"/>
    <property type="project" value="UniProtKB-EC"/>
</dbReference>
<reference evidence="14 15" key="1">
    <citation type="submission" date="2017-10" db="EMBL/GenBank/DDBJ databases">
        <title>genome sequences of Staph epi in chlorhexidine trial.</title>
        <authorList>
            <person name="Greninger A.L."/>
            <person name="Addetia A."/>
            <person name="Qin X."/>
            <person name="Zerr D."/>
        </authorList>
    </citation>
    <scope>NUCLEOTIDE SEQUENCE [LARGE SCALE GENOMIC DNA]</scope>
    <source>
        <strain evidence="14 15">SCH-17</strain>
    </source>
</reference>
<comment type="pathway">
    <text evidence="1 10">Amino-acid biosynthesis; L-histidine biosynthesis; L-histidine from 5-phospho-alpha-D-ribose 1-diphosphate: step 5/9.</text>
</comment>
<dbReference type="UniPathway" id="UPA00031">
    <property type="reaction ID" value="UER00010"/>
</dbReference>
<organism evidence="13 16">
    <name type="scientific">Staphylococcus epidermidis</name>
    <dbReference type="NCBI Taxonomy" id="1282"/>
    <lineage>
        <taxon>Bacteria</taxon>
        <taxon>Bacillati</taxon>
        <taxon>Bacillota</taxon>
        <taxon>Bacilli</taxon>
        <taxon>Bacillales</taxon>
        <taxon>Staphylococcaceae</taxon>
        <taxon>Staphylococcus</taxon>
    </lineage>
</organism>
<sequence length="192" mass="21243">MIAIIDYGLGNISNVTRAIQHLGYDVILTCNDKDVQKAEAIVLPGVGHFQDAMHSIEEKSIKDMLKNIHDKPVIGICLGMQLLFQHSAEGDVSGLELVPGNIVPIQSSHPIPHLGWNELKSTHPLLQSDVYFVHSYQAEMSEYVVAYADYGTKIPGVIQYRNYIGIQFHPEKSGTYGLEILNQALKGGFIND</sequence>
<dbReference type="InterPro" id="IPR029062">
    <property type="entry name" value="Class_I_gatase-like"/>
</dbReference>
<dbReference type="NCBIfam" id="TIGR01855">
    <property type="entry name" value="IMP_synth_hisH"/>
    <property type="match status" value="1"/>
</dbReference>
<comment type="catalytic activity">
    <reaction evidence="8 10">
        <text>5-[(5-phospho-1-deoxy-D-ribulos-1-ylimino)methylamino]-1-(5-phospho-beta-D-ribosyl)imidazole-4-carboxamide + L-glutamine = D-erythro-1-(imidazol-4-yl)glycerol 3-phosphate + 5-amino-1-(5-phospho-beta-D-ribosyl)imidazole-4-carboxamide + L-glutamate + H(+)</text>
        <dbReference type="Rhea" id="RHEA:24793"/>
        <dbReference type="ChEBI" id="CHEBI:15378"/>
        <dbReference type="ChEBI" id="CHEBI:29985"/>
        <dbReference type="ChEBI" id="CHEBI:58278"/>
        <dbReference type="ChEBI" id="CHEBI:58359"/>
        <dbReference type="ChEBI" id="CHEBI:58475"/>
        <dbReference type="ChEBI" id="CHEBI:58525"/>
        <dbReference type="EC" id="4.3.2.10"/>
    </reaction>
</comment>
<dbReference type="CDD" id="cd01748">
    <property type="entry name" value="GATase1_IGP_Synthase"/>
    <property type="match status" value="1"/>
</dbReference>
<evidence type="ECO:0000313" key="16">
    <source>
        <dbReference type="Proteomes" id="UP000622362"/>
    </source>
</evidence>
<dbReference type="HAMAP" id="MF_00278">
    <property type="entry name" value="HisH"/>
    <property type="match status" value="1"/>
</dbReference>
<evidence type="ECO:0000256" key="6">
    <source>
        <dbReference type="ARBA" id="ARBA00023102"/>
    </source>
</evidence>
<dbReference type="GeneID" id="50017668"/>
<evidence type="ECO:0000256" key="9">
    <source>
        <dbReference type="ARBA" id="ARBA00049534"/>
    </source>
</evidence>
<evidence type="ECO:0000259" key="12">
    <source>
        <dbReference type="Pfam" id="PF00117"/>
    </source>
</evidence>
<dbReference type="EC" id="4.3.2.10" evidence="10"/>
<proteinExistence type="inferred from homology"/>
<feature type="domain" description="Glutamine amidotransferase" evidence="12">
    <location>
        <begin position="4"/>
        <end position="182"/>
    </location>
</feature>
<dbReference type="RefSeq" id="WP_001829439.1">
    <property type="nucleotide sequence ID" value="NZ_AP019721.1"/>
</dbReference>
<keyword evidence="10" id="KW-0963">Cytoplasm</keyword>
<evidence type="ECO:0000256" key="1">
    <source>
        <dbReference type="ARBA" id="ARBA00005091"/>
    </source>
</evidence>
<gene>
    <name evidence="10 13" type="primary">hisH</name>
    <name evidence="14" type="ORF">CTJ08_01410</name>
    <name evidence="13" type="ORF">I3V53_10810</name>
</gene>
<evidence type="ECO:0000256" key="4">
    <source>
        <dbReference type="ARBA" id="ARBA00022801"/>
    </source>
</evidence>
<evidence type="ECO:0000313" key="14">
    <source>
        <dbReference type="EMBL" id="PIH11001.1"/>
    </source>
</evidence>
<dbReference type="Proteomes" id="UP000622362">
    <property type="component" value="Unassembled WGS sequence"/>
</dbReference>
<accession>A0A2G7I0W6</accession>
<dbReference type="PROSITE" id="PS51273">
    <property type="entry name" value="GATASE_TYPE_1"/>
    <property type="match status" value="1"/>
</dbReference>
<keyword evidence="6 10" id="KW-0368">Histidine biosynthesis</keyword>
<evidence type="ECO:0000256" key="10">
    <source>
        <dbReference type="HAMAP-Rule" id="MF_00278"/>
    </source>
</evidence>
<comment type="subcellular location">
    <subcellularLocation>
        <location evidence="10">Cytoplasm</location>
    </subcellularLocation>
</comment>
<evidence type="ECO:0000313" key="15">
    <source>
        <dbReference type="Proteomes" id="UP000228502"/>
    </source>
</evidence>
<dbReference type="EC" id="3.5.1.2" evidence="10"/>
<reference evidence="13" key="2">
    <citation type="submission" date="2020-11" db="EMBL/GenBank/DDBJ databases">
        <title>Molecular epidemiology and genomic profiles of multidrug-resistant bacteria collected from clinical sources in South Africa.</title>
        <authorList>
            <person name="Asante J."/>
            <person name="Amoako D.G."/>
        </authorList>
    </citation>
    <scope>NUCLEOTIDE SEQUENCE</scope>
    <source>
        <strain evidence="13">C68</strain>
    </source>
</reference>
<dbReference type="AlphaFoldDB" id="A0A2G7I0W6"/>
<protein>
    <recommendedName>
        <fullName evidence="10">Imidazole glycerol phosphate synthase subunit HisH</fullName>
        <ecNumber evidence="10">4.3.2.10</ecNumber>
    </recommendedName>
    <alternativeName>
        <fullName evidence="10">IGP synthase glutaminase subunit</fullName>
        <ecNumber evidence="10">3.5.1.2</ecNumber>
    </alternativeName>
    <alternativeName>
        <fullName evidence="10">IGP synthase subunit HisH</fullName>
    </alternativeName>
    <alternativeName>
        <fullName evidence="10">ImGP synthase subunit HisH</fullName>
        <shortName evidence="10">IGPS subunit HisH</shortName>
    </alternativeName>
</protein>
<evidence type="ECO:0000256" key="3">
    <source>
        <dbReference type="ARBA" id="ARBA00022605"/>
    </source>
</evidence>
<comment type="function">
    <text evidence="10">IGPS catalyzes the conversion of PRFAR and glutamine to IGP, AICAR and glutamate. The HisH subunit catalyzes the hydrolysis of glutamine to glutamate and ammonia as part of the synthesis of IGP and AICAR. The resulting ammonia molecule is channeled to the active site of HisF.</text>
</comment>
<evidence type="ECO:0000256" key="2">
    <source>
        <dbReference type="ARBA" id="ARBA00011152"/>
    </source>
</evidence>
<dbReference type="PIRSF" id="PIRSF000495">
    <property type="entry name" value="Amidotransf_hisH"/>
    <property type="match status" value="1"/>
</dbReference>